<protein>
    <submittedName>
        <fullName evidence="2">Uncharacterized protein</fullName>
    </submittedName>
</protein>
<name>A0A553PJC1_TIGCA</name>
<evidence type="ECO:0000313" key="2">
    <source>
        <dbReference type="EMBL" id="TRY77758.1"/>
    </source>
</evidence>
<reference evidence="2 3" key="1">
    <citation type="journal article" date="2018" name="Nat. Ecol. Evol.">
        <title>Genomic signatures of mitonuclear coevolution across populations of Tigriopus californicus.</title>
        <authorList>
            <person name="Barreto F.S."/>
            <person name="Watson E.T."/>
            <person name="Lima T.G."/>
            <person name="Willett C.S."/>
            <person name="Edmands S."/>
            <person name="Li W."/>
            <person name="Burton R.S."/>
        </authorList>
    </citation>
    <scope>NUCLEOTIDE SEQUENCE [LARGE SCALE GENOMIC DNA]</scope>
    <source>
        <strain evidence="2 3">San Diego</strain>
    </source>
</reference>
<accession>A0A553PJC1</accession>
<organism evidence="2 3">
    <name type="scientific">Tigriopus californicus</name>
    <name type="common">Marine copepod</name>
    <dbReference type="NCBI Taxonomy" id="6832"/>
    <lineage>
        <taxon>Eukaryota</taxon>
        <taxon>Metazoa</taxon>
        <taxon>Ecdysozoa</taxon>
        <taxon>Arthropoda</taxon>
        <taxon>Crustacea</taxon>
        <taxon>Multicrustacea</taxon>
        <taxon>Hexanauplia</taxon>
        <taxon>Copepoda</taxon>
        <taxon>Harpacticoida</taxon>
        <taxon>Harpacticidae</taxon>
        <taxon>Tigriopus</taxon>
    </lineage>
</organism>
<dbReference type="EMBL" id="VCGU01000003">
    <property type="protein sequence ID" value="TRY77758.1"/>
    <property type="molecule type" value="Genomic_DNA"/>
</dbReference>
<gene>
    <name evidence="2" type="ORF">TCAL_15342</name>
</gene>
<sequence length="80" mass="9098">MTAPTTELGPRRGADEARDRSPDRRRDEKCRPGLAARVTGRCWRTWSSQSTNTWLCSLRNKPRSCFICSGDLRLATITMI</sequence>
<feature type="compositionally biased region" description="Basic and acidic residues" evidence="1">
    <location>
        <begin position="9"/>
        <end position="30"/>
    </location>
</feature>
<evidence type="ECO:0000313" key="3">
    <source>
        <dbReference type="Proteomes" id="UP000318571"/>
    </source>
</evidence>
<feature type="region of interest" description="Disordered" evidence="1">
    <location>
        <begin position="1"/>
        <end position="30"/>
    </location>
</feature>
<dbReference type="Proteomes" id="UP000318571">
    <property type="component" value="Chromosome 11"/>
</dbReference>
<comment type="caution">
    <text evidence="2">The sequence shown here is derived from an EMBL/GenBank/DDBJ whole genome shotgun (WGS) entry which is preliminary data.</text>
</comment>
<evidence type="ECO:0000256" key="1">
    <source>
        <dbReference type="SAM" id="MobiDB-lite"/>
    </source>
</evidence>
<dbReference type="AlphaFoldDB" id="A0A553PJC1"/>
<keyword evidence="3" id="KW-1185">Reference proteome</keyword>
<proteinExistence type="predicted"/>